<name>A0A930XYX2_9FLAO</name>
<dbReference type="InterPro" id="IPR021440">
    <property type="entry name" value="DUF3089"/>
</dbReference>
<dbReference type="PROSITE" id="PS51257">
    <property type="entry name" value="PROKAR_LIPOPROTEIN"/>
    <property type="match status" value="1"/>
</dbReference>
<dbReference type="Pfam" id="PF11288">
    <property type="entry name" value="DUF3089"/>
    <property type="match status" value="1"/>
</dbReference>
<proteinExistence type="predicted"/>
<comment type="caution">
    <text evidence="1">The sequence shown here is derived from an EMBL/GenBank/DDBJ whole genome shotgun (WGS) entry which is preliminary data.</text>
</comment>
<dbReference type="RefSeq" id="WP_194311547.1">
    <property type="nucleotide sequence ID" value="NZ_JADHEC010000011.1"/>
</dbReference>
<sequence length="354" mass="40987">MKHQILSLLFVGFLFFGCSVQNTKNHPTTSINKSKIGLNILLDSIDYSSDKNWAVLPGNYPDNLKEYTVQNPQDSIDVFYIYPTLLVSKKDKRWNVPIDDSIQRNKVLNVAVRFQASAWASSGNLYVPYYQQAHIRSYTNLDNGGTKALLFAYSDVKAAFEYYLKHYNHGHGIIMAGHSQGSTHVSYLLRDFFDGKPLQKQLVAAYIPGVGLDRNQYKTISFMEHPDQIGGFVTWNTFKKKFDKSKYRWFKGKVVINPITWDTTSIAKRELHKGFLYSNGKMYKNSFDTHIADGVIWISTPHFPYRYIAFLMRNYHSGDVNLFWEDISENSLLRIKSYRTNQKSFYYVKEGNTN</sequence>
<reference evidence="1" key="1">
    <citation type="submission" date="2020-11" db="EMBL/GenBank/DDBJ databases">
        <title>Genome of Flavobacterium soyangense.</title>
        <authorList>
            <person name="Liu Q."/>
            <person name="Xin Y.-H."/>
        </authorList>
    </citation>
    <scope>NUCLEOTIDE SEQUENCE</scope>
    <source>
        <strain evidence="1">CGMCC 1.13493</strain>
    </source>
</reference>
<keyword evidence="2" id="KW-1185">Reference proteome</keyword>
<evidence type="ECO:0000313" key="1">
    <source>
        <dbReference type="EMBL" id="MBF2708288.1"/>
    </source>
</evidence>
<dbReference type="EMBL" id="JADHEC010000011">
    <property type="protein sequence ID" value="MBF2708288.1"/>
    <property type="molecule type" value="Genomic_DNA"/>
</dbReference>
<protein>
    <submittedName>
        <fullName evidence="1">DUF3089 domain-containing protein</fullName>
    </submittedName>
</protein>
<evidence type="ECO:0000313" key="2">
    <source>
        <dbReference type="Proteomes" id="UP000646211"/>
    </source>
</evidence>
<dbReference type="AlphaFoldDB" id="A0A930XYX2"/>
<organism evidence="1 2">
    <name type="scientific">Flavobacterium soyangense</name>
    <dbReference type="NCBI Taxonomy" id="2023265"/>
    <lineage>
        <taxon>Bacteria</taxon>
        <taxon>Pseudomonadati</taxon>
        <taxon>Bacteroidota</taxon>
        <taxon>Flavobacteriia</taxon>
        <taxon>Flavobacteriales</taxon>
        <taxon>Flavobacteriaceae</taxon>
        <taxon>Flavobacterium</taxon>
    </lineage>
</organism>
<gene>
    <name evidence="1" type="ORF">IR213_06760</name>
</gene>
<dbReference type="Proteomes" id="UP000646211">
    <property type="component" value="Unassembled WGS sequence"/>
</dbReference>
<dbReference type="InterPro" id="IPR029058">
    <property type="entry name" value="AB_hydrolase_fold"/>
</dbReference>
<dbReference type="SUPFAM" id="SSF53474">
    <property type="entry name" value="alpha/beta-Hydrolases"/>
    <property type="match status" value="1"/>
</dbReference>
<accession>A0A930XYX2</accession>